<dbReference type="EMBL" id="CAACYI010000001">
    <property type="protein sequence ID" value="VFB15660.1"/>
    <property type="molecule type" value="Genomic_DNA"/>
</dbReference>
<evidence type="ECO:0000256" key="10">
    <source>
        <dbReference type="ARBA" id="ARBA00023204"/>
    </source>
</evidence>
<dbReference type="SUPFAM" id="SSF100879">
    <property type="entry name" value="Lesion bypass DNA polymerase (Y-family), little finger domain"/>
    <property type="match status" value="1"/>
</dbReference>
<dbReference type="InterPro" id="IPR024728">
    <property type="entry name" value="PolY_HhH_motif"/>
</dbReference>
<dbReference type="PANTHER" id="PTHR11076:SF33">
    <property type="entry name" value="DNA POLYMERASE KAPPA"/>
    <property type="match status" value="1"/>
</dbReference>
<evidence type="ECO:0000256" key="5">
    <source>
        <dbReference type="ARBA" id="ARBA00022705"/>
    </source>
</evidence>
<dbReference type="HAMAP" id="MF_01113">
    <property type="entry name" value="DNApol_IV"/>
    <property type="match status" value="1"/>
</dbReference>
<keyword evidence="8 12" id="KW-0460">Magnesium</keyword>
<comment type="similarity">
    <text evidence="1 12">Belongs to the DNA polymerase type-Y family.</text>
</comment>
<dbReference type="Proteomes" id="UP000377798">
    <property type="component" value="Unassembled WGS sequence"/>
</dbReference>
<dbReference type="Gene3D" id="3.30.1490.100">
    <property type="entry name" value="DNA polymerase, Y-family, little finger domain"/>
    <property type="match status" value="1"/>
</dbReference>
<dbReference type="GO" id="GO:0005829">
    <property type="term" value="C:cytosol"/>
    <property type="evidence" value="ECO:0007669"/>
    <property type="project" value="TreeGrafter"/>
</dbReference>
<evidence type="ECO:0000256" key="7">
    <source>
        <dbReference type="ARBA" id="ARBA00022763"/>
    </source>
</evidence>
<evidence type="ECO:0000313" key="14">
    <source>
        <dbReference type="EMBL" id="VFB15660.1"/>
    </source>
</evidence>
<evidence type="ECO:0000256" key="12">
    <source>
        <dbReference type="HAMAP-Rule" id="MF_01113"/>
    </source>
</evidence>
<dbReference type="GO" id="GO:0006261">
    <property type="term" value="P:DNA-templated DNA replication"/>
    <property type="evidence" value="ECO:0007669"/>
    <property type="project" value="UniProtKB-UniRule"/>
</dbReference>
<dbReference type="InterPro" id="IPR036775">
    <property type="entry name" value="DNA_pol_Y-fam_lit_finger_sf"/>
</dbReference>
<feature type="active site" evidence="12">
    <location>
        <position position="102"/>
    </location>
</feature>
<keyword evidence="15" id="KW-1185">Reference proteome</keyword>
<dbReference type="AlphaFoldDB" id="A0A8H2M7E3"/>
<keyword evidence="3 12" id="KW-0808">Transferase</keyword>
<dbReference type="RefSeq" id="WP_308843644.1">
    <property type="nucleotide sequence ID" value="NZ_CAACYI010000001.1"/>
</dbReference>
<keyword evidence="2 12" id="KW-0515">Mutator protein</keyword>
<dbReference type="SUPFAM" id="SSF56672">
    <property type="entry name" value="DNA/RNA polymerases"/>
    <property type="match status" value="1"/>
</dbReference>
<comment type="subunit">
    <text evidence="12">Monomer.</text>
</comment>
<proteinExistence type="inferred from homology"/>
<evidence type="ECO:0000256" key="11">
    <source>
        <dbReference type="ARBA" id="ARBA00049244"/>
    </source>
</evidence>
<evidence type="ECO:0000256" key="2">
    <source>
        <dbReference type="ARBA" id="ARBA00022457"/>
    </source>
</evidence>
<evidence type="ECO:0000256" key="4">
    <source>
        <dbReference type="ARBA" id="ARBA00022695"/>
    </source>
</evidence>
<dbReference type="GO" id="GO:0042276">
    <property type="term" value="P:error-prone translesion synthesis"/>
    <property type="evidence" value="ECO:0007669"/>
    <property type="project" value="TreeGrafter"/>
</dbReference>
<dbReference type="GO" id="GO:0006281">
    <property type="term" value="P:DNA repair"/>
    <property type="evidence" value="ECO:0007669"/>
    <property type="project" value="UniProtKB-UniRule"/>
</dbReference>
<dbReference type="FunFam" id="3.30.1490.100:FF:000004">
    <property type="entry name" value="DNA polymerase IV"/>
    <property type="match status" value="1"/>
</dbReference>
<feature type="site" description="Substrate discrimination" evidence="12">
    <location>
        <position position="12"/>
    </location>
</feature>
<comment type="caution">
    <text evidence="14">The sequence shown here is derived from an EMBL/GenBank/DDBJ whole genome shotgun (WGS) entry which is preliminary data.</text>
</comment>
<dbReference type="InterPro" id="IPR043128">
    <property type="entry name" value="Rev_trsase/Diguanyl_cyclase"/>
</dbReference>
<comment type="cofactor">
    <cofactor evidence="12">
        <name>Mg(2+)</name>
        <dbReference type="ChEBI" id="CHEBI:18420"/>
    </cofactor>
    <text evidence="12">Binds 2 magnesium ions per subunit.</text>
</comment>
<dbReference type="Gene3D" id="1.10.150.20">
    <property type="entry name" value="5' to 3' exonuclease, C-terminal subdomain"/>
    <property type="match status" value="1"/>
</dbReference>
<dbReference type="Pfam" id="PF00817">
    <property type="entry name" value="IMS"/>
    <property type="match status" value="1"/>
</dbReference>
<comment type="catalytic activity">
    <reaction evidence="11 12">
        <text>DNA(n) + a 2'-deoxyribonucleoside 5'-triphosphate = DNA(n+1) + diphosphate</text>
        <dbReference type="Rhea" id="RHEA:22508"/>
        <dbReference type="Rhea" id="RHEA-COMP:17339"/>
        <dbReference type="Rhea" id="RHEA-COMP:17340"/>
        <dbReference type="ChEBI" id="CHEBI:33019"/>
        <dbReference type="ChEBI" id="CHEBI:61560"/>
        <dbReference type="ChEBI" id="CHEBI:173112"/>
        <dbReference type="EC" id="2.7.7.7"/>
    </reaction>
</comment>
<evidence type="ECO:0000256" key="8">
    <source>
        <dbReference type="ARBA" id="ARBA00022842"/>
    </source>
</evidence>
<name>A0A8H2M7E3_9FIRM</name>
<evidence type="ECO:0000256" key="9">
    <source>
        <dbReference type="ARBA" id="ARBA00022932"/>
    </source>
</evidence>
<feature type="binding site" evidence="12">
    <location>
        <position position="101"/>
    </location>
    <ligand>
        <name>Mg(2+)</name>
        <dbReference type="ChEBI" id="CHEBI:18420"/>
    </ligand>
</feature>
<reference evidence="14 15" key="1">
    <citation type="submission" date="2019-02" db="EMBL/GenBank/DDBJ databases">
        <authorList>
            <consortium name="Pathogen Informatics"/>
        </authorList>
    </citation>
    <scope>NUCLEOTIDE SEQUENCE [LARGE SCALE GENOMIC DNA]</scope>
    <source>
        <strain evidence="14 15">3012STDY7089603</strain>
    </source>
</reference>
<accession>A0A8H2M7E3</accession>
<keyword evidence="7 12" id="KW-0227">DNA damage</keyword>
<dbReference type="PANTHER" id="PTHR11076">
    <property type="entry name" value="DNA REPAIR POLYMERASE UMUC / TRANSFERASE FAMILY MEMBER"/>
    <property type="match status" value="1"/>
</dbReference>
<dbReference type="NCBIfam" id="NF002677">
    <property type="entry name" value="PRK02406.1"/>
    <property type="match status" value="1"/>
</dbReference>
<organism evidence="14 15">
    <name type="scientific">Urinicoccus massiliensis</name>
    <dbReference type="NCBI Taxonomy" id="1723382"/>
    <lineage>
        <taxon>Bacteria</taxon>
        <taxon>Bacillati</taxon>
        <taxon>Bacillota</taxon>
        <taxon>Tissierellia</taxon>
        <taxon>Tissierellales</taxon>
        <taxon>Peptoniphilaceae</taxon>
        <taxon>Urinicoccus</taxon>
    </lineage>
</organism>
<keyword evidence="5 12" id="KW-0235">DNA replication</keyword>
<comment type="function">
    <text evidence="12">Poorly processive, error-prone DNA polymerase involved in untargeted mutagenesis. Copies undamaged DNA at stalled replication forks, which arise in vivo from mismatched or misaligned primer ends. These misaligned primers can be extended by PolIV. Exhibits no 3'-5' exonuclease (proofreading) activity. May be involved in translesional synthesis, in conjunction with the beta clamp from PolIII.</text>
</comment>
<keyword evidence="12" id="KW-0238">DNA-binding</keyword>
<dbReference type="FunFam" id="3.40.1170.60:FF:000012">
    <property type="entry name" value="Putative DNA-directed polymerase kappa"/>
    <property type="match status" value="1"/>
</dbReference>
<feature type="binding site" evidence="12">
    <location>
        <position position="7"/>
    </location>
    <ligand>
        <name>Mg(2+)</name>
        <dbReference type="ChEBI" id="CHEBI:18420"/>
    </ligand>
</feature>
<dbReference type="GO" id="GO:0003684">
    <property type="term" value="F:damaged DNA binding"/>
    <property type="evidence" value="ECO:0007669"/>
    <property type="project" value="InterPro"/>
</dbReference>
<keyword evidence="9 12" id="KW-0239">DNA-directed DNA polymerase</keyword>
<gene>
    <name evidence="12 14" type="primary">dinB</name>
    <name evidence="14" type="ORF">NCTC13150_00160</name>
</gene>
<dbReference type="Gene3D" id="3.30.70.270">
    <property type="match status" value="1"/>
</dbReference>
<comment type="subcellular location">
    <subcellularLocation>
        <location evidence="12">Cytoplasm</location>
    </subcellularLocation>
</comment>
<dbReference type="EC" id="2.7.7.7" evidence="12"/>
<keyword evidence="10 12" id="KW-0234">DNA repair</keyword>
<dbReference type="GO" id="GO:0009432">
    <property type="term" value="P:SOS response"/>
    <property type="evidence" value="ECO:0007669"/>
    <property type="project" value="TreeGrafter"/>
</dbReference>
<feature type="domain" description="UmuC" evidence="13">
    <location>
        <begin position="3"/>
        <end position="180"/>
    </location>
</feature>
<keyword evidence="12" id="KW-0963">Cytoplasm</keyword>
<dbReference type="GO" id="GO:0000287">
    <property type="term" value="F:magnesium ion binding"/>
    <property type="evidence" value="ECO:0007669"/>
    <property type="project" value="UniProtKB-UniRule"/>
</dbReference>
<dbReference type="NCBIfam" id="NF010731">
    <property type="entry name" value="PRK14133.1"/>
    <property type="match status" value="1"/>
</dbReference>
<dbReference type="InterPro" id="IPR043502">
    <property type="entry name" value="DNA/RNA_pol_sf"/>
</dbReference>
<dbReference type="CDD" id="cd03586">
    <property type="entry name" value="PolY_Pol_IV_kappa"/>
    <property type="match status" value="1"/>
</dbReference>
<keyword evidence="6 12" id="KW-0479">Metal-binding</keyword>
<evidence type="ECO:0000256" key="1">
    <source>
        <dbReference type="ARBA" id="ARBA00010945"/>
    </source>
</evidence>
<dbReference type="InterPro" id="IPR001126">
    <property type="entry name" value="UmuC"/>
</dbReference>
<protein>
    <recommendedName>
        <fullName evidence="12">DNA polymerase IV</fullName>
        <shortName evidence="12">Pol IV</shortName>
        <ecNumber evidence="12">2.7.7.7</ecNumber>
    </recommendedName>
</protein>
<keyword evidence="4 12" id="KW-0548">Nucleotidyltransferase</keyword>
<dbReference type="PROSITE" id="PS50173">
    <property type="entry name" value="UMUC"/>
    <property type="match status" value="1"/>
</dbReference>
<dbReference type="GO" id="GO:0003887">
    <property type="term" value="F:DNA-directed DNA polymerase activity"/>
    <property type="evidence" value="ECO:0007669"/>
    <property type="project" value="UniProtKB-UniRule"/>
</dbReference>
<evidence type="ECO:0000256" key="3">
    <source>
        <dbReference type="ARBA" id="ARBA00022679"/>
    </source>
</evidence>
<dbReference type="InterPro" id="IPR022880">
    <property type="entry name" value="DNApol_IV"/>
</dbReference>
<evidence type="ECO:0000256" key="6">
    <source>
        <dbReference type="ARBA" id="ARBA00022723"/>
    </source>
</evidence>
<evidence type="ECO:0000259" key="13">
    <source>
        <dbReference type="PROSITE" id="PS50173"/>
    </source>
</evidence>
<dbReference type="Pfam" id="PF11799">
    <property type="entry name" value="IMS_C"/>
    <property type="match status" value="1"/>
</dbReference>
<dbReference type="InterPro" id="IPR017961">
    <property type="entry name" value="DNA_pol_Y-fam_little_finger"/>
</dbReference>
<sequence>MKILHVDLDAFYASVEELDHPEYKNKPMAVGGQRDDGILTTANYAARAYGVHSAMPVFMAKSLCPQLKVLPLHREKYLEKSREVFEVLKTFSPLVEQVSIDEAYLAIDHWPGDYEKRAWDLKKAVKDKTGLTLSVGLSYNKFLAKLASDWKKPDGFFMIGPQDIPDLLLPLKVEKVHGVGQKSAEKLKALGIYTVQDLYQLDRAFLYQHFNKAGIQWYDRIRGIDPREVSPSGKRKSLGTETTLERASQDPEVLWTYILDLCRELEGDCLDKNIQGYTLTLKVKTGKFKTHTRSRTLELPIYRAEDMVLVLEDLFPEVYQKTESYRLVGVTLSNLMDRSIRQLTFL</sequence>
<dbReference type="Gene3D" id="3.40.1170.60">
    <property type="match status" value="1"/>
</dbReference>
<dbReference type="Pfam" id="PF11798">
    <property type="entry name" value="IMS_HHH"/>
    <property type="match status" value="1"/>
</dbReference>
<evidence type="ECO:0000313" key="15">
    <source>
        <dbReference type="Proteomes" id="UP000377798"/>
    </source>
</evidence>
<dbReference type="InterPro" id="IPR050116">
    <property type="entry name" value="DNA_polymerase-Y"/>
</dbReference>